<keyword evidence="4 6" id="KW-1133">Transmembrane helix</keyword>
<evidence type="ECO:0000313" key="8">
    <source>
        <dbReference type="Proteomes" id="UP000214760"/>
    </source>
</evidence>
<evidence type="ECO:0000256" key="1">
    <source>
        <dbReference type="ARBA" id="ARBA00004651"/>
    </source>
</evidence>
<evidence type="ECO:0000256" key="4">
    <source>
        <dbReference type="ARBA" id="ARBA00022989"/>
    </source>
</evidence>
<evidence type="ECO:0000256" key="6">
    <source>
        <dbReference type="SAM" id="Phobius"/>
    </source>
</evidence>
<feature type="transmembrane region" description="Helical" evidence="6">
    <location>
        <begin position="90"/>
        <end position="112"/>
    </location>
</feature>
<feature type="transmembrane region" description="Helical" evidence="6">
    <location>
        <begin position="7"/>
        <end position="27"/>
    </location>
</feature>
<dbReference type="Proteomes" id="UP000214760">
    <property type="component" value="Unassembled WGS sequence"/>
</dbReference>
<feature type="transmembrane region" description="Helical" evidence="6">
    <location>
        <begin position="430"/>
        <end position="449"/>
    </location>
</feature>
<dbReference type="AlphaFoldDB" id="A0A1I6K6H1"/>
<dbReference type="GO" id="GO:0005886">
    <property type="term" value="C:plasma membrane"/>
    <property type="evidence" value="ECO:0007669"/>
    <property type="project" value="UniProtKB-SubCell"/>
</dbReference>
<reference evidence="7 8" key="1">
    <citation type="submission" date="2016-10" db="EMBL/GenBank/DDBJ databases">
        <authorList>
            <person name="de Groot N.N."/>
        </authorList>
    </citation>
    <scope>NUCLEOTIDE SEQUENCE [LARGE SCALE GENOMIC DNA]</scope>
    <source>
        <strain evidence="7 8">F</strain>
    </source>
</reference>
<feature type="transmembrane region" description="Helical" evidence="6">
    <location>
        <begin position="179"/>
        <end position="201"/>
    </location>
</feature>
<dbReference type="InterPro" id="IPR050833">
    <property type="entry name" value="Poly_Biosynth_Transport"/>
</dbReference>
<gene>
    <name evidence="7" type="ORF">SAMN02910262_02293</name>
</gene>
<feature type="transmembrane region" description="Helical" evidence="6">
    <location>
        <begin position="455"/>
        <end position="481"/>
    </location>
</feature>
<keyword evidence="5 6" id="KW-0472">Membrane</keyword>
<dbReference type="EMBL" id="FOZC01000015">
    <property type="protein sequence ID" value="SFR86744.1"/>
    <property type="molecule type" value="Genomic_DNA"/>
</dbReference>
<evidence type="ECO:0000256" key="3">
    <source>
        <dbReference type="ARBA" id="ARBA00022692"/>
    </source>
</evidence>
<evidence type="ECO:0000256" key="2">
    <source>
        <dbReference type="ARBA" id="ARBA00022475"/>
    </source>
</evidence>
<feature type="transmembrane region" description="Helical" evidence="6">
    <location>
        <begin position="152"/>
        <end position="173"/>
    </location>
</feature>
<feature type="transmembrane region" description="Helical" evidence="6">
    <location>
        <begin position="337"/>
        <end position="356"/>
    </location>
</feature>
<proteinExistence type="predicted"/>
<sequence>MRSKVTLLNVISGGLLQVCAIISGMIIPRIILEEFGSEVNGLVNSLLQFLTYISLIEGGITGVVSANLYKPIVSGNYQKMSSILVTARRFFVRIGMIYIGYSIVIGIIYPLAMGMRMGYVFALTLILSLTTLLQYLFSLTYQILLNSDKKGYIVNSVQILVYVLSVLLVYISVKVYPSIHFVKLISGLLFALQPLILGIYVRRNYPLDWKAPSDDSLIKERWNGAAINLAAFIHGSVDVTVLTIFADLKTVSVYTVYALVTTGIKRMIGALTAGLNPIIGLAYAKGDTQELNKKMDLYEFITIVIVCFSFSMAGLLITPFVMLYTNGIHDASYSQPLFGYILVLSEALYLIKLPHLNFAYTANKFREITGAAYIESILNIVLSVILVRTFGLTGIAVGTAIAMFYRMVYHVYFTGKEIKGREPWIFYRKLLIYVTASLISMGLCLQLFPMGALDFWQWIIHAVGYSIVFATLFFIVGGLFFKDEMRFLANYIGKRKE</sequence>
<dbReference type="RefSeq" id="WP_031474480.1">
    <property type="nucleotide sequence ID" value="NZ_FOZC01000015.1"/>
</dbReference>
<protein>
    <submittedName>
        <fullName evidence="7">Membrane protein involved in the export of O-antigen and teichoic acid</fullName>
    </submittedName>
</protein>
<evidence type="ECO:0000313" key="7">
    <source>
        <dbReference type="EMBL" id="SFR86744.1"/>
    </source>
</evidence>
<feature type="transmembrane region" description="Helical" evidence="6">
    <location>
        <begin position="392"/>
        <end position="409"/>
    </location>
</feature>
<feature type="transmembrane region" description="Helical" evidence="6">
    <location>
        <begin position="47"/>
        <end position="69"/>
    </location>
</feature>
<comment type="subcellular location">
    <subcellularLocation>
        <location evidence="1">Cell membrane</location>
        <topology evidence="1">Multi-pass membrane protein</topology>
    </subcellularLocation>
</comment>
<evidence type="ECO:0000256" key="5">
    <source>
        <dbReference type="ARBA" id="ARBA00023136"/>
    </source>
</evidence>
<feature type="transmembrane region" description="Helical" evidence="6">
    <location>
        <begin position="368"/>
        <end position="386"/>
    </location>
</feature>
<organism evidence="7 8">
    <name type="scientific">[Clostridium] aminophilum</name>
    <dbReference type="NCBI Taxonomy" id="1526"/>
    <lineage>
        <taxon>Bacteria</taxon>
        <taxon>Bacillati</taxon>
        <taxon>Bacillota</taxon>
        <taxon>Clostridia</taxon>
        <taxon>Lachnospirales</taxon>
        <taxon>Lachnospiraceae</taxon>
    </lineage>
</organism>
<feature type="transmembrane region" description="Helical" evidence="6">
    <location>
        <begin position="118"/>
        <end position="140"/>
    </location>
</feature>
<dbReference type="PANTHER" id="PTHR30250:SF26">
    <property type="entry name" value="PSMA PROTEIN"/>
    <property type="match status" value="1"/>
</dbReference>
<keyword evidence="2" id="KW-1003">Cell membrane</keyword>
<name>A0A1I6K6H1_9FIRM</name>
<feature type="transmembrane region" description="Helical" evidence="6">
    <location>
        <begin position="296"/>
        <end position="317"/>
    </location>
</feature>
<feature type="transmembrane region" description="Helical" evidence="6">
    <location>
        <begin position="266"/>
        <end position="284"/>
    </location>
</feature>
<accession>A0A1I6K6H1</accession>
<dbReference type="PANTHER" id="PTHR30250">
    <property type="entry name" value="PST FAMILY PREDICTED COLANIC ACID TRANSPORTER"/>
    <property type="match status" value="1"/>
</dbReference>
<keyword evidence="3 6" id="KW-0812">Transmembrane</keyword>
<feature type="transmembrane region" description="Helical" evidence="6">
    <location>
        <begin position="222"/>
        <end position="246"/>
    </location>
</feature>